<dbReference type="InParanoid" id="F8PEX9"/>
<keyword evidence="7" id="KW-1185">Reference proteome</keyword>
<comment type="similarity">
    <text evidence="1">Belongs to the helicase family. RecQ subfamily.</text>
</comment>
<feature type="non-terminal residue" evidence="6">
    <location>
        <position position="1"/>
    </location>
</feature>
<dbReference type="GO" id="GO:0005737">
    <property type="term" value="C:cytoplasm"/>
    <property type="evidence" value="ECO:0007669"/>
    <property type="project" value="TreeGrafter"/>
</dbReference>
<organism evidence="7">
    <name type="scientific">Serpula lacrymans var. lacrymans (strain S7.3)</name>
    <name type="common">Dry rot fungus</name>
    <dbReference type="NCBI Taxonomy" id="936435"/>
    <lineage>
        <taxon>Eukaryota</taxon>
        <taxon>Fungi</taxon>
        <taxon>Dikarya</taxon>
        <taxon>Basidiomycota</taxon>
        <taxon>Agaricomycotina</taxon>
        <taxon>Agaricomycetes</taxon>
        <taxon>Agaricomycetidae</taxon>
        <taxon>Boletales</taxon>
        <taxon>Coniophorineae</taxon>
        <taxon>Serpulaceae</taxon>
        <taxon>Serpula</taxon>
    </lineage>
</organism>
<dbReference type="GO" id="GO:0009378">
    <property type="term" value="F:four-way junction helicase activity"/>
    <property type="evidence" value="ECO:0007669"/>
    <property type="project" value="TreeGrafter"/>
</dbReference>
<dbReference type="GO" id="GO:0043138">
    <property type="term" value="F:3'-5' DNA helicase activity"/>
    <property type="evidence" value="ECO:0007669"/>
    <property type="project" value="UniProtKB-EC"/>
</dbReference>
<evidence type="ECO:0000313" key="6">
    <source>
        <dbReference type="EMBL" id="EGO04652.1"/>
    </source>
</evidence>
<dbReference type="EMBL" id="GL945474">
    <property type="protein sequence ID" value="EGO04652.1"/>
    <property type="molecule type" value="Genomic_DNA"/>
</dbReference>
<evidence type="ECO:0000313" key="7">
    <source>
        <dbReference type="Proteomes" id="UP000008063"/>
    </source>
</evidence>
<dbReference type="HOGENOM" id="CLU_126713_1_0_1"/>
<keyword evidence="3" id="KW-0413">Isomerase</keyword>
<comment type="catalytic activity">
    <reaction evidence="4">
        <text>Couples ATP hydrolysis with the unwinding of duplex DNA by translocating in the 3'-5' direction.</text>
        <dbReference type="EC" id="5.6.2.4"/>
    </reaction>
</comment>
<dbReference type="OrthoDB" id="2671786at2759"/>
<reference evidence="7" key="1">
    <citation type="journal article" date="2011" name="Science">
        <title>The plant cell wall-decomposing machinery underlies the functional diversity of forest fungi.</title>
        <authorList>
            <person name="Eastwood D.C."/>
            <person name="Floudas D."/>
            <person name="Binder M."/>
            <person name="Majcherczyk A."/>
            <person name="Schneider P."/>
            <person name="Aerts A."/>
            <person name="Asiegbu F.O."/>
            <person name="Baker S.E."/>
            <person name="Barry K."/>
            <person name="Bendiksby M."/>
            <person name="Blumentritt M."/>
            <person name="Coutinho P.M."/>
            <person name="Cullen D."/>
            <person name="de Vries R.P."/>
            <person name="Gathman A."/>
            <person name="Goodell B."/>
            <person name="Henrissat B."/>
            <person name="Ihrmark K."/>
            <person name="Kauserud H."/>
            <person name="Kohler A."/>
            <person name="LaButti K."/>
            <person name="Lapidus A."/>
            <person name="Lavin J.L."/>
            <person name="Lee Y.-H."/>
            <person name="Lindquist E."/>
            <person name="Lilly W."/>
            <person name="Lucas S."/>
            <person name="Morin E."/>
            <person name="Murat C."/>
            <person name="Oguiza J.A."/>
            <person name="Park J."/>
            <person name="Pisabarro A.G."/>
            <person name="Riley R."/>
            <person name="Rosling A."/>
            <person name="Salamov A."/>
            <person name="Schmidt O."/>
            <person name="Schmutz J."/>
            <person name="Skrede I."/>
            <person name="Stenlid J."/>
            <person name="Wiebenga A."/>
            <person name="Xie X."/>
            <person name="Kuees U."/>
            <person name="Hibbett D.S."/>
            <person name="Hoffmeister D."/>
            <person name="Hoegberg N."/>
            <person name="Martin F."/>
            <person name="Grigoriev I.V."/>
            <person name="Watkinson S.C."/>
        </authorList>
    </citation>
    <scope>NUCLEOTIDE SEQUENCE [LARGE SCALE GENOMIC DNA]</scope>
    <source>
        <strain evidence="7">strain S7.3</strain>
    </source>
</reference>
<evidence type="ECO:0000256" key="1">
    <source>
        <dbReference type="ARBA" id="ARBA00005446"/>
    </source>
</evidence>
<keyword evidence="2" id="KW-0238">DNA-binding</keyword>
<evidence type="ECO:0000256" key="2">
    <source>
        <dbReference type="ARBA" id="ARBA00023125"/>
    </source>
</evidence>
<sequence>IISVVLDKAHSITEWCDFCPEYRELGQLRHIIPNVPIVVTSTTLPQETLTSVKKLLHIHSDRLFTTYCSTDRPNISIGV</sequence>
<protein>
    <recommendedName>
        <fullName evidence="5">DNA 3'-5' helicase</fullName>
        <ecNumber evidence="5">5.6.2.4</ecNumber>
    </recommendedName>
</protein>
<evidence type="ECO:0000256" key="3">
    <source>
        <dbReference type="ARBA" id="ARBA00023235"/>
    </source>
</evidence>
<dbReference type="EC" id="5.6.2.4" evidence="5"/>
<name>F8PEX9_SERL3</name>
<dbReference type="GO" id="GO:0003677">
    <property type="term" value="F:DNA binding"/>
    <property type="evidence" value="ECO:0007669"/>
    <property type="project" value="UniProtKB-KW"/>
</dbReference>
<gene>
    <name evidence="6" type="ORF">SERLA73DRAFT_44095</name>
</gene>
<proteinExistence type="inferred from homology"/>
<dbReference type="GO" id="GO:0005694">
    <property type="term" value="C:chromosome"/>
    <property type="evidence" value="ECO:0007669"/>
    <property type="project" value="TreeGrafter"/>
</dbReference>
<dbReference type="InterPro" id="IPR027417">
    <property type="entry name" value="P-loop_NTPase"/>
</dbReference>
<dbReference type="Gene3D" id="3.40.50.300">
    <property type="entry name" value="P-loop containing nucleotide triphosphate hydrolases"/>
    <property type="match status" value="1"/>
</dbReference>
<dbReference type="PANTHER" id="PTHR13710">
    <property type="entry name" value="DNA HELICASE RECQ FAMILY MEMBER"/>
    <property type="match status" value="1"/>
</dbReference>
<evidence type="ECO:0000256" key="4">
    <source>
        <dbReference type="ARBA" id="ARBA00034617"/>
    </source>
</evidence>
<dbReference type="GO" id="GO:0000724">
    <property type="term" value="P:double-strand break repair via homologous recombination"/>
    <property type="evidence" value="ECO:0007669"/>
    <property type="project" value="TreeGrafter"/>
</dbReference>
<evidence type="ECO:0000256" key="5">
    <source>
        <dbReference type="ARBA" id="ARBA00034808"/>
    </source>
</evidence>
<dbReference type="AlphaFoldDB" id="F8PEX9"/>
<accession>F8PEX9</accession>
<dbReference type="PANTHER" id="PTHR13710:SF105">
    <property type="entry name" value="ATP-DEPENDENT DNA HELICASE Q1"/>
    <property type="match status" value="1"/>
</dbReference>
<dbReference type="Proteomes" id="UP000008063">
    <property type="component" value="Unassembled WGS sequence"/>
</dbReference>